<evidence type="ECO:0000256" key="13">
    <source>
        <dbReference type="SAM" id="MobiDB-lite"/>
    </source>
</evidence>
<evidence type="ECO:0000256" key="8">
    <source>
        <dbReference type="ARBA" id="ARBA00022958"/>
    </source>
</evidence>
<reference evidence="16 17" key="1">
    <citation type="submission" date="2020-04" db="EMBL/GenBank/DDBJ databases">
        <authorList>
            <person name="Klaysubun C."/>
            <person name="Duangmal K."/>
            <person name="Lipun K."/>
        </authorList>
    </citation>
    <scope>NUCLEOTIDE SEQUENCE [LARGE SCALE GENOMIC DNA]</scope>
    <source>
        <strain evidence="16 17">JCM 11839</strain>
    </source>
</reference>
<dbReference type="PANTHER" id="PTHR30540:SF79">
    <property type="entry name" value="LOW AFFINITY POTASSIUM TRANSPORT SYSTEM PROTEIN KUP"/>
    <property type="match status" value="1"/>
</dbReference>
<feature type="transmembrane region" description="Helical" evidence="12">
    <location>
        <begin position="359"/>
        <end position="380"/>
    </location>
</feature>
<keyword evidence="7 12" id="KW-0769">Symport</keyword>
<evidence type="ECO:0000256" key="11">
    <source>
        <dbReference type="ARBA" id="ARBA00023136"/>
    </source>
</evidence>
<dbReference type="InterPro" id="IPR053951">
    <property type="entry name" value="K_trans_N"/>
</dbReference>
<comment type="function">
    <text evidence="12">Transport of potassium into the cell. Likely operates as a K(+):H(+) symporter.</text>
</comment>
<dbReference type="RefSeq" id="WP_169395163.1">
    <property type="nucleotide sequence ID" value="NZ_BAAAJH010000004.1"/>
</dbReference>
<feature type="transmembrane region" description="Helical" evidence="12">
    <location>
        <begin position="161"/>
        <end position="179"/>
    </location>
</feature>
<keyword evidence="17" id="KW-1185">Reference proteome</keyword>
<evidence type="ECO:0000256" key="2">
    <source>
        <dbReference type="ARBA" id="ARBA00007019"/>
    </source>
</evidence>
<feature type="region of interest" description="Disordered" evidence="13">
    <location>
        <begin position="1"/>
        <end position="24"/>
    </location>
</feature>
<sequence>MVSTPETAPDSPGPAPPQGPSSAARKTGAGVLALGALGIVYGDIGTSPLYALKQTFTETRGLTPDPGTVYGVLSLVFWTITIIVSVKYVSLVTRADNDGEGGTMALISLIQQVKRLAARTRWLLIGLGVLGAALFFGDGMITPAISVLGAVEGLEVASPGLKMWVVPIAIVLLTALFYCQRFGTGAVGKAFGPVMLLWFVVMGVLGLVHVIAQPGILRALSPTYAVAFFFHDFPTAFLSLGSVVLAITGSEALYADIGHFGRRPIRNAWFAVVFPALILNYLGQGAIVLSDPRAADNPFFRLAPSWGQYPLLILATAAAVIASQSVVTGTFSMARQAVQLGYLPFLTIRHTSEKEAGQVYVPAVNWVLFVAVIGLVIGFGSSTALASAYGIAVTGTLTITTVMFFVVARRRWGTPMWLVVIGAGGLLIVELAFLAANLTKVLSGGWFPLIIGITVAVILMTWHRGREIVTRKRTEQEGPLEDFVRGVATSDDPPIRVPGTAVFLNANAGTTPLALRHNVRYNHVLHEHVLVLNVQNVAVPHVPRSQRLEIDDACVPDDGIFHLTVRFGYQDKPYVPAALRLARQKGLDLDFKHATYFLSRITITYTREPGLARWRKRLFCVMSRNAVSPAAYFGLPPHQVVSLGSPIDV</sequence>
<evidence type="ECO:0000256" key="10">
    <source>
        <dbReference type="ARBA" id="ARBA00023065"/>
    </source>
</evidence>
<name>A0ABX1R9L9_9PSEU</name>
<feature type="domain" description="K+ potassium transporter integral membrane" evidence="14">
    <location>
        <begin position="32"/>
        <end position="484"/>
    </location>
</feature>
<feature type="transmembrane region" description="Helical" evidence="12">
    <location>
        <begin position="309"/>
        <end position="331"/>
    </location>
</feature>
<evidence type="ECO:0000313" key="16">
    <source>
        <dbReference type="EMBL" id="NMH77088.1"/>
    </source>
</evidence>
<dbReference type="InterPro" id="IPR053952">
    <property type="entry name" value="K_trans_C"/>
</dbReference>
<evidence type="ECO:0000259" key="15">
    <source>
        <dbReference type="Pfam" id="PF22776"/>
    </source>
</evidence>
<dbReference type="Pfam" id="PF22776">
    <property type="entry name" value="K_trans_C"/>
    <property type="match status" value="1"/>
</dbReference>
<feature type="transmembrane region" description="Helical" evidence="12">
    <location>
        <begin position="268"/>
        <end position="289"/>
    </location>
</feature>
<feature type="transmembrane region" description="Helical" evidence="12">
    <location>
        <begin position="70"/>
        <end position="89"/>
    </location>
</feature>
<keyword evidence="11 12" id="KW-0472">Membrane</keyword>
<dbReference type="InterPro" id="IPR023051">
    <property type="entry name" value="Kup"/>
</dbReference>
<dbReference type="HAMAP" id="MF_01522">
    <property type="entry name" value="Kup"/>
    <property type="match status" value="1"/>
</dbReference>
<feature type="transmembrane region" description="Helical" evidence="12">
    <location>
        <begin position="386"/>
        <end position="408"/>
    </location>
</feature>
<comment type="similarity">
    <text evidence="2 12">Belongs to the HAK/KUP transporter (TC 2.A.72) family.</text>
</comment>
<keyword evidence="6 12" id="KW-0812">Transmembrane</keyword>
<evidence type="ECO:0000256" key="5">
    <source>
        <dbReference type="ARBA" id="ARBA00022538"/>
    </source>
</evidence>
<evidence type="ECO:0000256" key="3">
    <source>
        <dbReference type="ARBA" id="ARBA00022448"/>
    </source>
</evidence>
<evidence type="ECO:0000256" key="1">
    <source>
        <dbReference type="ARBA" id="ARBA00004141"/>
    </source>
</evidence>
<feature type="transmembrane region" description="Helical" evidence="12">
    <location>
        <begin position="122"/>
        <end position="141"/>
    </location>
</feature>
<evidence type="ECO:0000313" key="17">
    <source>
        <dbReference type="Proteomes" id="UP001296706"/>
    </source>
</evidence>
<organism evidence="16 17">
    <name type="scientific">Pseudonocardia xinjiangensis</name>
    <dbReference type="NCBI Taxonomy" id="75289"/>
    <lineage>
        <taxon>Bacteria</taxon>
        <taxon>Bacillati</taxon>
        <taxon>Actinomycetota</taxon>
        <taxon>Actinomycetes</taxon>
        <taxon>Pseudonocardiales</taxon>
        <taxon>Pseudonocardiaceae</taxon>
        <taxon>Pseudonocardia</taxon>
    </lineage>
</organism>
<dbReference type="InterPro" id="IPR003855">
    <property type="entry name" value="K+_transporter"/>
</dbReference>
<dbReference type="PANTHER" id="PTHR30540">
    <property type="entry name" value="OSMOTIC STRESS POTASSIUM TRANSPORTER"/>
    <property type="match status" value="1"/>
</dbReference>
<feature type="domain" description="K+ potassium transporter C-terminal" evidence="15">
    <location>
        <begin position="498"/>
        <end position="647"/>
    </location>
</feature>
<dbReference type="EMBL" id="JAAXKY010000018">
    <property type="protein sequence ID" value="NMH77088.1"/>
    <property type="molecule type" value="Genomic_DNA"/>
</dbReference>
<evidence type="ECO:0000256" key="4">
    <source>
        <dbReference type="ARBA" id="ARBA00022475"/>
    </source>
</evidence>
<feature type="transmembrane region" description="Helical" evidence="12">
    <location>
        <begin position="31"/>
        <end position="50"/>
    </location>
</feature>
<gene>
    <name evidence="12" type="primary">kup</name>
    <name evidence="16" type="ORF">HF577_08255</name>
</gene>
<feature type="transmembrane region" description="Helical" evidence="12">
    <location>
        <begin position="191"/>
        <end position="212"/>
    </location>
</feature>
<comment type="catalytic activity">
    <reaction evidence="12">
        <text>K(+)(in) + H(+)(in) = K(+)(out) + H(+)(out)</text>
        <dbReference type="Rhea" id="RHEA:28490"/>
        <dbReference type="ChEBI" id="CHEBI:15378"/>
        <dbReference type="ChEBI" id="CHEBI:29103"/>
    </reaction>
</comment>
<evidence type="ECO:0000256" key="12">
    <source>
        <dbReference type="HAMAP-Rule" id="MF_01522"/>
    </source>
</evidence>
<evidence type="ECO:0000256" key="9">
    <source>
        <dbReference type="ARBA" id="ARBA00022989"/>
    </source>
</evidence>
<feature type="transmembrane region" description="Helical" evidence="12">
    <location>
        <begin position="445"/>
        <end position="463"/>
    </location>
</feature>
<dbReference type="Proteomes" id="UP001296706">
    <property type="component" value="Unassembled WGS sequence"/>
</dbReference>
<evidence type="ECO:0000256" key="7">
    <source>
        <dbReference type="ARBA" id="ARBA00022847"/>
    </source>
</evidence>
<feature type="transmembrane region" description="Helical" evidence="12">
    <location>
        <begin position="415"/>
        <end position="439"/>
    </location>
</feature>
<comment type="subcellular location">
    <subcellularLocation>
        <location evidence="12">Cell membrane</location>
        <topology evidence="12">Multi-pass membrane protein</topology>
    </subcellularLocation>
    <subcellularLocation>
        <location evidence="1">Membrane</location>
        <topology evidence="1">Multi-pass membrane protein</topology>
    </subcellularLocation>
</comment>
<keyword evidence="10 12" id="KW-0406">Ion transport</keyword>
<dbReference type="Pfam" id="PF02705">
    <property type="entry name" value="K_trans"/>
    <property type="match status" value="1"/>
</dbReference>
<keyword evidence="9 12" id="KW-1133">Transmembrane helix</keyword>
<evidence type="ECO:0000256" key="6">
    <source>
        <dbReference type="ARBA" id="ARBA00022692"/>
    </source>
</evidence>
<comment type="caution">
    <text evidence="16">The sequence shown here is derived from an EMBL/GenBank/DDBJ whole genome shotgun (WGS) entry which is preliminary data.</text>
</comment>
<protein>
    <recommendedName>
        <fullName evidence="12">Probable potassium transport system protein Kup</fullName>
    </recommendedName>
</protein>
<accession>A0ABX1R9L9</accession>
<evidence type="ECO:0000259" key="14">
    <source>
        <dbReference type="Pfam" id="PF02705"/>
    </source>
</evidence>
<keyword evidence="4 12" id="KW-1003">Cell membrane</keyword>
<feature type="transmembrane region" description="Helical" evidence="12">
    <location>
        <begin position="224"/>
        <end position="247"/>
    </location>
</feature>
<keyword evidence="5 12" id="KW-0633">Potassium transport</keyword>
<proteinExistence type="inferred from homology"/>
<keyword evidence="3 12" id="KW-0813">Transport</keyword>
<keyword evidence="8 12" id="KW-0630">Potassium</keyword>